<evidence type="ECO:0000313" key="3">
    <source>
        <dbReference type="Proteomes" id="UP001221898"/>
    </source>
</evidence>
<evidence type="ECO:0000313" key="2">
    <source>
        <dbReference type="EMBL" id="KAJ8358024.1"/>
    </source>
</evidence>
<feature type="compositionally biased region" description="Basic and acidic residues" evidence="1">
    <location>
        <begin position="61"/>
        <end position="74"/>
    </location>
</feature>
<keyword evidence="3" id="KW-1185">Reference proteome</keyword>
<comment type="caution">
    <text evidence="2">The sequence shown here is derived from an EMBL/GenBank/DDBJ whole genome shotgun (WGS) entry which is preliminary data.</text>
</comment>
<gene>
    <name evidence="2" type="ORF">AAFF_G00042740</name>
</gene>
<protein>
    <submittedName>
        <fullName evidence="2">Uncharacterized protein</fullName>
    </submittedName>
</protein>
<dbReference type="AlphaFoldDB" id="A0AAD7R472"/>
<feature type="region of interest" description="Disordered" evidence="1">
    <location>
        <begin position="52"/>
        <end position="90"/>
    </location>
</feature>
<accession>A0AAD7R472</accession>
<proteinExistence type="predicted"/>
<dbReference type="Proteomes" id="UP001221898">
    <property type="component" value="Unassembled WGS sequence"/>
</dbReference>
<name>A0AAD7R472_9TELE</name>
<evidence type="ECO:0000256" key="1">
    <source>
        <dbReference type="SAM" id="MobiDB-lite"/>
    </source>
</evidence>
<reference evidence="2" key="1">
    <citation type="journal article" date="2023" name="Science">
        <title>Genome structures resolve the early diversification of teleost fishes.</title>
        <authorList>
            <person name="Parey E."/>
            <person name="Louis A."/>
            <person name="Montfort J."/>
            <person name="Bouchez O."/>
            <person name="Roques C."/>
            <person name="Iampietro C."/>
            <person name="Lluch J."/>
            <person name="Castinel A."/>
            <person name="Donnadieu C."/>
            <person name="Desvignes T."/>
            <person name="Floi Bucao C."/>
            <person name="Jouanno E."/>
            <person name="Wen M."/>
            <person name="Mejri S."/>
            <person name="Dirks R."/>
            <person name="Jansen H."/>
            <person name="Henkel C."/>
            <person name="Chen W.J."/>
            <person name="Zahm M."/>
            <person name="Cabau C."/>
            <person name="Klopp C."/>
            <person name="Thompson A.W."/>
            <person name="Robinson-Rechavi M."/>
            <person name="Braasch I."/>
            <person name="Lecointre G."/>
            <person name="Bobe J."/>
            <person name="Postlethwait J.H."/>
            <person name="Berthelot C."/>
            <person name="Roest Crollius H."/>
            <person name="Guiguen Y."/>
        </authorList>
    </citation>
    <scope>NUCLEOTIDE SEQUENCE</scope>
    <source>
        <strain evidence="2">NC1722</strain>
    </source>
</reference>
<dbReference type="EMBL" id="JAINUG010001229">
    <property type="protein sequence ID" value="KAJ8358024.1"/>
    <property type="molecule type" value="Genomic_DNA"/>
</dbReference>
<organism evidence="2 3">
    <name type="scientific">Aldrovandia affinis</name>
    <dbReference type="NCBI Taxonomy" id="143900"/>
    <lineage>
        <taxon>Eukaryota</taxon>
        <taxon>Metazoa</taxon>
        <taxon>Chordata</taxon>
        <taxon>Craniata</taxon>
        <taxon>Vertebrata</taxon>
        <taxon>Euteleostomi</taxon>
        <taxon>Actinopterygii</taxon>
        <taxon>Neopterygii</taxon>
        <taxon>Teleostei</taxon>
        <taxon>Notacanthiformes</taxon>
        <taxon>Halosauridae</taxon>
        <taxon>Aldrovandia</taxon>
    </lineage>
</organism>
<sequence length="90" mass="9106">MIGDSLQNVIIQATKTVHDVEGSNVTLSCNYTGSASGWSDIHSSLAPGAASSHSAAAINAEENHTGETKAERKPTPSGLAGGCYPGDIHG</sequence>